<dbReference type="GO" id="GO:0008017">
    <property type="term" value="F:microtubule binding"/>
    <property type="evidence" value="ECO:0007669"/>
    <property type="project" value="InterPro"/>
</dbReference>
<dbReference type="SUPFAM" id="SSF48371">
    <property type="entry name" value="ARM repeat"/>
    <property type="match status" value="1"/>
</dbReference>
<feature type="region of interest" description="Disordered" evidence="1">
    <location>
        <begin position="327"/>
        <end position="367"/>
    </location>
</feature>
<feature type="domain" description="TORTIFOLIA1/SINE1-2 N-terminal" evidence="2">
    <location>
        <begin position="17"/>
        <end position="289"/>
    </location>
</feature>
<dbReference type="InterPro" id="IPR057600">
    <property type="entry name" value="TORTIFOLIA1/SINE1-2_N"/>
</dbReference>
<reference evidence="3 4" key="1">
    <citation type="submission" date="2019-07" db="EMBL/GenBank/DDBJ databases">
        <title>WGS assembly of Gossypium tomentosum.</title>
        <authorList>
            <person name="Chen Z.J."/>
            <person name="Sreedasyam A."/>
            <person name="Ando A."/>
            <person name="Song Q."/>
            <person name="De L."/>
            <person name="Hulse-Kemp A."/>
            <person name="Ding M."/>
            <person name="Ye W."/>
            <person name="Kirkbride R."/>
            <person name="Jenkins J."/>
            <person name="Plott C."/>
            <person name="Lovell J."/>
            <person name="Lin Y.-M."/>
            <person name="Vaughn R."/>
            <person name="Liu B."/>
            <person name="Li W."/>
            <person name="Simpson S."/>
            <person name="Scheffler B."/>
            <person name="Saski C."/>
            <person name="Grover C."/>
            <person name="Hu G."/>
            <person name="Conover J."/>
            <person name="Carlson J."/>
            <person name="Shu S."/>
            <person name="Boston L."/>
            <person name="Williams M."/>
            <person name="Peterson D."/>
            <person name="Mcgee K."/>
            <person name="Jones D."/>
            <person name="Wendel J."/>
            <person name="Stelly D."/>
            <person name="Grimwood J."/>
            <person name="Schmutz J."/>
        </authorList>
    </citation>
    <scope>NUCLEOTIDE SEQUENCE [LARGE SCALE GENOMIC DNA]</scope>
    <source>
        <strain evidence="3">7179.01</strain>
    </source>
</reference>
<protein>
    <recommendedName>
        <fullName evidence="2">TORTIFOLIA1/SINE1-2 N-terminal domain-containing protein</fullName>
    </recommendedName>
</protein>
<keyword evidence="4" id="KW-1185">Reference proteome</keyword>
<dbReference type="InterPro" id="IPR016024">
    <property type="entry name" value="ARM-type_fold"/>
</dbReference>
<evidence type="ECO:0000313" key="4">
    <source>
        <dbReference type="Proteomes" id="UP000322667"/>
    </source>
</evidence>
<dbReference type="InterPro" id="IPR011989">
    <property type="entry name" value="ARM-like"/>
</dbReference>
<gene>
    <name evidence="3" type="ORF">ES332_D05G365400v1</name>
</gene>
<dbReference type="PANTHER" id="PTHR31355:SF32">
    <property type="entry name" value="TORTIFOLIA1-LIKE PROTEIN 4"/>
    <property type="match status" value="1"/>
</dbReference>
<dbReference type="PANTHER" id="PTHR31355">
    <property type="entry name" value="MICROTUBULE-ASSOCIATED PROTEIN TORTIFOLIA1"/>
    <property type="match status" value="1"/>
</dbReference>
<evidence type="ECO:0000259" key="2">
    <source>
        <dbReference type="Pfam" id="PF24714"/>
    </source>
</evidence>
<dbReference type="AlphaFoldDB" id="A0A5D2L4G1"/>
<evidence type="ECO:0000313" key="3">
    <source>
        <dbReference type="EMBL" id="TYH73959.1"/>
    </source>
</evidence>
<sequence length="635" mass="69072">MSFKNRSPTTILQPQPQDLKQRVYTCLNKLADRDTLAVASAELDSIARNLTSDSISPFLNCLYGTDSSSKSPVRRQCVCLLTLLSRSHGNALSPHLSKMVSTLSRRLRDPDSAVRSACVEATAAMSSHITKPPFSVLSKPLIEMLVVEQDVNSQVGAAMCLAAAIDAAPDPESEQLRKVLPKLRKLVSNESFKAKAAVFGVIGSVASVGGAGSKGVLDWLVPCAVDALSSEDWATRKAAAEALGKVAMAEKELTAEYKSACVVALENKRFDKVKIVRETFNRSLDLWKEVPGVCEVSAPSQSDSPSVEAGNGSFGCFHSVTKSVDDAGFRTPQSKKVVPTSRSPPLDASTEPTAKKETPLRSNNRNWNISDFSKLDRTKPSDCKTEIAEPRKSLFFKAYDNIKNSDLGVMESREIGDSGDSRLETKRILFAKVCDENVQKYGGLKSGSRVVPFHDENLDFDDKNAAVEVDENPKEVEDLSLIREQLAQIEDQQSNLLNLLQKFIGSSQSGINSLETRMNGLEMALDEISYDLSLSNGRIPNMDSADKRCCKLPGTEFLSPKFWRKTEVSQRHQHQGCGGFIMNPVADGCNGITDNSGSSNRLSKNTIQNAERVQLGNASGPDGTTLVRCTAPMKP</sequence>
<dbReference type="InterPro" id="IPR033337">
    <property type="entry name" value="TORTIFOLIA1/SINE1-2"/>
</dbReference>
<dbReference type="Pfam" id="PF24714">
    <property type="entry name" value="TOR1L1_N"/>
    <property type="match status" value="1"/>
</dbReference>
<dbReference type="GO" id="GO:0005874">
    <property type="term" value="C:microtubule"/>
    <property type="evidence" value="ECO:0007669"/>
    <property type="project" value="InterPro"/>
</dbReference>
<dbReference type="FunFam" id="1.25.10.10:FF:000549">
    <property type="entry name" value="ARM repeat superfamily protein"/>
    <property type="match status" value="1"/>
</dbReference>
<evidence type="ECO:0000256" key="1">
    <source>
        <dbReference type="SAM" id="MobiDB-lite"/>
    </source>
</evidence>
<dbReference type="Proteomes" id="UP000322667">
    <property type="component" value="Chromosome D05"/>
</dbReference>
<dbReference type="Gene3D" id="1.25.10.10">
    <property type="entry name" value="Leucine-rich Repeat Variant"/>
    <property type="match status" value="1"/>
</dbReference>
<dbReference type="EMBL" id="CM017627">
    <property type="protein sequence ID" value="TYH73959.1"/>
    <property type="molecule type" value="Genomic_DNA"/>
</dbReference>
<proteinExistence type="predicted"/>
<organism evidence="3 4">
    <name type="scientific">Gossypium tomentosum</name>
    <name type="common">Hawaiian cotton</name>
    <name type="synonym">Gossypium sandvicense</name>
    <dbReference type="NCBI Taxonomy" id="34277"/>
    <lineage>
        <taxon>Eukaryota</taxon>
        <taxon>Viridiplantae</taxon>
        <taxon>Streptophyta</taxon>
        <taxon>Embryophyta</taxon>
        <taxon>Tracheophyta</taxon>
        <taxon>Spermatophyta</taxon>
        <taxon>Magnoliopsida</taxon>
        <taxon>eudicotyledons</taxon>
        <taxon>Gunneridae</taxon>
        <taxon>Pentapetalae</taxon>
        <taxon>rosids</taxon>
        <taxon>malvids</taxon>
        <taxon>Malvales</taxon>
        <taxon>Malvaceae</taxon>
        <taxon>Malvoideae</taxon>
        <taxon>Gossypium</taxon>
    </lineage>
</organism>
<name>A0A5D2L4G1_GOSTO</name>
<accession>A0A5D2L4G1</accession>